<evidence type="ECO:0000256" key="2">
    <source>
        <dbReference type="ARBA" id="ARBA00008926"/>
    </source>
</evidence>
<gene>
    <name evidence="11" type="ORF">TELCIR_14761</name>
</gene>
<proteinExistence type="inferred from homology"/>
<dbReference type="GO" id="GO:0017056">
    <property type="term" value="F:structural constituent of nuclear pore"/>
    <property type="evidence" value="ECO:0007669"/>
    <property type="project" value="InterPro"/>
</dbReference>
<dbReference type="InterPro" id="IPR036903">
    <property type="entry name" value="Nup98_auto-Pept-S59_dom_sf"/>
</dbReference>
<evidence type="ECO:0000256" key="1">
    <source>
        <dbReference type="ARBA" id="ARBA00004567"/>
    </source>
</evidence>
<keyword evidence="8" id="KW-0539">Nucleus</keyword>
<accession>A0A2G9U097</accession>
<protein>
    <submittedName>
        <fullName evidence="11">Nucleoporin autopeptidase</fullName>
    </submittedName>
</protein>
<evidence type="ECO:0000256" key="8">
    <source>
        <dbReference type="ARBA" id="ARBA00023242"/>
    </source>
</evidence>
<dbReference type="GO" id="GO:0034398">
    <property type="term" value="P:telomere tethering at nuclear periphery"/>
    <property type="evidence" value="ECO:0007669"/>
    <property type="project" value="TreeGrafter"/>
</dbReference>
<evidence type="ECO:0000256" key="7">
    <source>
        <dbReference type="ARBA" id="ARBA00023132"/>
    </source>
</evidence>
<sequence length="283" mass="30950">MHFHQQVGDSVKPSPRGRTAAIPGRDLSYTPNVAPPTLGKGIRTNALNSANSITKRSLDGSLINKTVDAAIESSLANGTNMPNSGRRRNLKHLDLSMVMQVLGSRSSEGDDESQGRDPDELPSADNYAVDNHGAYSPELDPREVAIKRGEACRNGTLPRFQLDGSACEESDPLKLIDLGWRDRLEKVTARMGATFKDYRPSTGSWVFRVEHFSKYGLPDDEGDGDVAVVPKAQGGSTHPGNISAHDLDTSLEEHHIQSYVQRARVPRVELHTEGEESNHEVHL</sequence>
<evidence type="ECO:0000256" key="5">
    <source>
        <dbReference type="ARBA" id="ARBA00022927"/>
    </source>
</evidence>
<keyword evidence="3" id="KW-0813">Transport</keyword>
<keyword evidence="12" id="KW-1185">Reference proteome</keyword>
<organism evidence="11 12">
    <name type="scientific">Teladorsagia circumcincta</name>
    <name type="common">Brown stomach worm</name>
    <name type="synonym">Ostertagia circumcincta</name>
    <dbReference type="NCBI Taxonomy" id="45464"/>
    <lineage>
        <taxon>Eukaryota</taxon>
        <taxon>Metazoa</taxon>
        <taxon>Ecdysozoa</taxon>
        <taxon>Nematoda</taxon>
        <taxon>Chromadorea</taxon>
        <taxon>Rhabditida</taxon>
        <taxon>Rhabditina</taxon>
        <taxon>Rhabditomorpha</taxon>
        <taxon>Strongyloidea</taxon>
        <taxon>Trichostrongylidae</taxon>
        <taxon>Teladorsagia</taxon>
    </lineage>
</organism>
<evidence type="ECO:0000256" key="4">
    <source>
        <dbReference type="ARBA" id="ARBA00022816"/>
    </source>
</evidence>
<dbReference type="GO" id="GO:0051028">
    <property type="term" value="P:mRNA transport"/>
    <property type="evidence" value="ECO:0007669"/>
    <property type="project" value="UniProtKB-KW"/>
</dbReference>
<dbReference type="PANTHER" id="PTHR23198">
    <property type="entry name" value="NUCLEOPORIN"/>
    <property type="match status" value="1"/>
</dbReference>
<evidence type="ECO:0000256" key="6">
    <source>
        <dbReference type="ARBA" id="ARBA00023010"/>
    </source>
</evidence>
<feature type="region of interest" description="Disordered" evidence="9">
    <location>
        <begin position="104"/>
        <end position="140"/>
    </location>
</feature>
<dbReference type="GO" id="GO:0003723">
    <property type="term" value="F:RNA binding"/>
    <property type="evidence" value="ECO:0007669"/>
    <property type="project" value="TreeGrafter"/>
</dbReference>
<evidence type="ECO:0000313" key="11">
    <source>
        <dbReference type="EMBL" id="PIO63635.1"/>
    </source>
</evidence>
<comment type="subcellular location">
    <subcellularLocation>
        <location evidence="1">Nucleus</location>
        <location evidence="1">Nuclear pore complex</location>
    </subcellularLocation>
</comment>
<dbReference type="InterPro" id="IPR007230">
    <property type="entry name" value="Nup98_auto-Pept-S59_dom"/>
</dbReference>
<keyword evidence="6" id="KW-0811">Translocation</keyword>
<dbReference type="SUPFAM" id="SSF82215">
    <property type="entry name" value="C-terminal autoproteolytic domain of nucleoporin nup98"/>
    <property type="match status" value="1"/>
</dbReference>
<evidence type="ECO:0000256" key="9">
    <source>
        <dbReference type="SAM" id="MobiDB-lite"/>
    </source>
</evidence>
<dbReference type="Pfam" id="PF04096">
    <property type="entry name" value="Nucleoporin2"/>
    <property type="match status" value="1"/>
</dbReference>
<evidence type="ECO:0000313" key="12">
    <source>
        <dbReference type="Proteomes" id="UP000230423"/>
    </source>
</evidence>
<reference evidence="11 12" key="1">
    <citation type="submission" date="2015-09" db="EMBL/GenBank/DDBJ databases">
        <title>Draft genome of the parasitic nematode Teladorsagia circumcincta isolate WARC Sus (inbred).</title>
        <authorList>
            <person name="Mitreva M."/>
        </authorList>
    </citation>
    <scope>NUCLEOTIDE SEQUENCE [LARGE SCALE GENOMIC DNA]</scope>
    <source>
        <strain evidence="11 12">S</strain>
    </source>
</reference>
<name>A0A2G9U097_TELCI</name>
<feature type="region of interest" description="Disordered" evidence="9">
    <location>
        <begin position="1"/>
        <end position="36"/>
    </location>
</feature>
<dbReference type="GO" id="GO:0000973">
    <property type="term" value="P:post-transcriptional tethering of RNA polymerase II gene DNA at nuclear periphery"/>
    <property type="evidence" value="ECO:0007669"/>
    <property type="project" value="TreeGrafter"/>
</dbReference>
<dbReference type="GO" id="GO:0006606">
    <property type="term" value="P:protein import into nucleus"/>
    <property type="evidence" value="ECO:0007669"/>
    <property type="project" value="TreeGrafter"/>
</dbReference>
<dbReference type="GO" id="GO:0044614">
    <property type="term" value="C:nuclear pore cytoplasmic filaments"/>
    <property type="evidence" value="ECO:0007669"/>
    <property type="project" value="TreeGrafter"/>
</dbReference>
<keyword evidence="7" id="KW-0906">Nuclear pore complex</keyword>
<feature type="domain" description="Peptidase S59" evidence="10">
    <location>
        <begin position="184"/>
        <end position="212"/>
    </location>
</feature>
<dbReference type="GO" id="GO:0006405">
    <property type="term" value="P:RNA export from nucleus"/>
    <property type="evidence" value="ECO:0007669"/>
    <property type="project" value="TreeGrafter"/>
</dbReference>
<evidence type="ECO:0000259" key="10">
    <source>
        <dbReference type="PROSITE" id="PS51434"/>
    </source>
</evidence>
<dbReference type="GO" id="GO:0008139">
    <property type="term" value="F:nuclear localization sequence binding"/>
    <property type="evidence" value="ECO:0007669"/>
    <property type="project" value="TreeGrafter"/>
</dbReference>
<keyword evidence="4" id="KW-0509">mRNA transport</keyword>
<dbReference type="PROSITE" id="PS51434">
    <property type="entry name" value="NUP_C"/>
    <property type="match status" value="1"/>
</dbReference>
<dbReference type="EMBL" id="KZ350691">
    <property type="protein sequence ID" value="PIO63635.1"/>
    <property type="molecule type" value="Genomic_DNA"/>
</dbReference>
<dbReference type="PANTHER" id="PTHR23198:SF6">
    <property type="entry name" value="NUCLEAR PORE COMPLEX PROTEIN NUP98-NUP96"/>
    <property type="match status" value="1"/>
</dbReference>
<comment type="similarity">
    <text evidence="2">Belongs to the nucleoporin GLFG family.</text>
</comment>
<dbReference type="InterPro" id="IPR037665">
    <property type="entry name" value="Nucleoporin_S59-like"/>
</dbReference>
<evidence type="ECO:0000256" key="3">
    <source>
        <dbReference type="ARBA" id="ARBA00022448"/>
    </source>
</evidence>
<keyword evidence="5" id="KW-0653">Protein transport</keyword>
<dbReference type="OrthoDB" id="3797628at2759"/>
<dbReference type="Gene3D" id="3.30.1610.10">
    <property type="entry name" value="Peptidase S59, nucleoporin"/>
    <property type="match status" value="1"/>
</dbReference>
<dbReference type="AlphaFoldDB" id="A0A2G9U097"/>
<dbReference type="Proteomes" id="UP000230423">
    <property type="component" value="Unassembled WGS sequence"/>
</dbReference>